<dbReference type="Proteomes" id="UP000199478">
    <property type="component" value="Unassembled WGS sequence"/>
</dbReference>
<organism evidence="2 3">
    <name type="scientific">Yoonia tamlensis</name>
    <dbReference type="NCBI Taxonomy" id="390270"/>
    <lineage>
        <taxon>Bacteria</taxon>
        <taxon>Pseudomonadati</taxon>
        <taxon>Pseudomonadota</taxon>
        <taxon>Alphaproteobacteria</taxon>
        <taxon>Rhodobacterales</taxon>
        <taxon>Paracoccaceae</taxon>
        <taxon>Yoonia</taxon>
    </lineage>
</organism>
<dbReference type="InterPro" id="IPR036927">
    <property type="entry name" value="Cyt_c_oxase-like_su1_sf"/>
</dbReference>
<keyword evidence="3" id="KW-1185">Reference proteome</keyword>
<evidence type="ECO:0000256" key="1">
    <source>
        <dbReference type="SAM" id="Phobius"/>
    </source>
</evidence>
<keyword evidence="1" id="KW-0812">Transmembrane</keyword>
<dbReference type="OrthoDB" id="9808748at2"/>
<accession>A0A1I6HVA5</accession>
<keyword evidence="1" id="KW-1133">Transmembrane helix</keyword>
<dbReference type="STRING" id="390270.SAMN04488005_3022"/>
<dbReference type="RefSeq" id="WP_090201612.1">
    <property type="nucleotide sequence ID" value="NZ_FOYP01000003.1"/>
</dbReference>
<protein>
    <submittedName>
        <fullName evidence="2">Uncharacterized protein</fullName>
    </submittedName>
</protein>
<keyword evidence="1" id="KW-0472">Membrane</keyword>
<evidence type="ECO:0000313" key="2">
    <source>
        <dbReference type="EMBL" id="SFR58381.1"/>
    </source>
</evidence>
<feature type="transmembrane region" description="Helical" evidence="1">
    <location>
        <begin position="96"/>
        <end position="117"/>
    </location>
</feature>
<dbReference type="AlphaFoldDB" id="A0A1I6HVA5"/>
<dbReference type="EMBL" id="FOYP01000003">
    <property type="protein sequence ID" value="SFR58381.1"/>
    <property type="molecule type" value="Genomic_DNA"/>
</dbReference>
<sequence>MHDIPKSFFATGAIFALIGMVWGIQMSATHDHTLSPAHGHLNLIGFVAMSIFGTYYALTPQAAAAAMSRVHFWLTSLTVVILAPGIALAIKGQTEMLAQLGSVLGVVSMGLFAWTVLRHGVGSAR</sequence>
<dbReference type="SUPFAM" id="SSF81442">
    <property type="entry name" value="Cytochrome c oxidase subunit I-like"/>
    <property type="match status" value="1"/>
</dbReference>
<feature type="transmembrane region" description="Helical" evidence="1">
    <location>
        <begin position="70"/>
        <end position="90"/>
    </location>
</feature>
<proteinExistence type="predicted"/>
<name>A0A1I6HVA5_9RHOB</name>
<feature type="transmembrane region" description="Helical" evidence="1">
    <location>
        <begin position="39"/>
        <end position="58"/>
    </location>
</feature>
<gene>
    <name evidence="2" type="ORF">SAMN04488005_3022</name>
</gene>
<evidence type="ECO:0000313" key="3">
    <source>
        <dbReference type="Proteomes" id="UP000199478"/>
    </source>
</evidence>
<reference evidence="3" key="1">
    <citation type="submission" date="2016-10" db="EMBL/GenBank/DDBJ databases">
        <authorList>
            <person name="Varghese N."/>
            <person name="Submissions S."/>
        </authorList>
    </citation>
    <scope>NUCLEOTIDE SEQUENCE [LARGE SCALE GENOMIC DNA]</scope>
    <source>
        <strain evidence="3">DSM 26879</strain>
    </source>
</reference>
<dbReference type="Gene3D" id="1.20.210.10">
    <property type="entry name" value="Cytochrome c oxidase-like, subunit I domain"/>
    <property type="match status" value="1"/>
</dbReference>